<dbReference type="EMBL" id="UINC01152760">
    <property type="protein sequence ID" value="SVD47113.1"/>
    <property type="molecule type" value="Genomic_DNA"/>
</dbReference>
<reference evidence="1" key="1">
    <citation type="submission" date="2018-05" db="EMBL/GenBank/DDBJ databases">
        <authorList>
            <person name="Lanie J.A."/>
            <person name="Ng W.-L."/>
            <person name="Kazmierczak K.M."/>
            <person name="Andrzejewski T.M."/>
            <person name="Davidsen T.M."/>
            <person name="Wayne K.J."/>
            <person name="Tettelin H."/>
            <person name="Glass J.I."/>
            <person name="Rusch D."/>
            <person name="Podicherti R."/>
            <person name="Tsui H.-C.T."/>
            <person name="Winkler M.E."/>
        </authorList>
    </citation>
    <scope>NUCLEOTIDE SEQUENCE</scope>
</reference>
<sequence>MEAIVNLSCRLRLFKTATFNNRNKVIDVLSVAKIRIL</sequence>
<gene>
    <name evidence="1" type="ORF">METZ01_LOCUS399967</name>
</gene>
<proteinExistence type="predicted"/>
<organism evidence="1">
    <name type="scientific">marine metagenome</name>
    <dbReference type="NCBI Taxonomy" id="408172"/>
    <lineage>
        <taxon>unclassified sequences</taxon>
        <taxon>metagenomes</taxon>
        <taxon>ecological metagenomes</taxon>
    </lineage>
</organism>
<name>A0A382VKV3_9ZZZZ</name>
<evidence type="ECO:0000313" key="1">
    <source>
        <dbReference type="EMBL" id="SVD47113.1"/>
    </source>
</evidence>
<dbReference type="AlphaFoldDB" id="A0A382VKV3"/>
<accession>A0A382VKV3</accession>
<protein>
    <submittedName>
        <fullName evidence="1">Uncharacterized protein</fullName>
    </submittedName>
</protein>